<evidence type="ECO:0000313" key="2">
    <source>
        <dbReference type="EMBL" id="RAS27810.1"/>
    </source>
</evidence>
<organism evidence="2 3">
    <name type="scientific">Paraburkholderia bryophila</name>
    <dbReference type="NCBI Taxonomy" id="420952"/>
    <lineage>
        <taxon>Bacteria</taxon>
        <taxon>Pseudomonadati</taxon>
        <taxon>Pseudomonadota</taxon>
        <taxon>Betaproteobacteria</taxon>
        <taxon>Burkholderiales</taxon>
        <taxon>Burkholderiaceae</taxon>
        <taxon>Paraburkholderia</taxon>
    </lineage>
</organism>
<feature type="transmembrane region" description="Helical" evidence="1">
    <location>
        <begin position="90"/>
        <end position="109"/>
    </location>
</feature>
<dbReference type="EMBL" id="QLTK01000012">
    <property type="protein sequence ID" value="RAS27810.1"/>
    <property type="molecule type" value="Genomic_DNA"/>
</dbReference>
<reference evidence="2 3" key="1">
    <citation type="submission" date="2018-06" db="EMBL/GenBank/DDBJ databases">
        <title>Genomic Encyclopedia of Type Strains, Phase III (KMG-III): the genomes of soil and plant-associated and newly described type strains.</title>
        <authorList>
            <person name="Whitman W."/>
        </authorList>
    </citation>
    <scope>NUCLEOTIDE SEQUENCE [LARGE SCALE GENOMIC DNA]</scope>
    <source>
        <strain evidence="2 3">LMG 23644</strain>
    </source>
</reference>
<keyword evidence="1" id="KW-0472">Membrane</keyword>
<keyword evidence="1" id="KW-1133">Transmembrane helix</keyword>
<dbReference type="Proteomes" id="UP000248918">
    <property type="component" value="Unassembled WGS sequence"/>
</dbReference>
<dbReference type="AlphaFoldDB" id="A0A329C0U6"/>
<evidence type="ECO:0000313" key="3">
    <source>
        <dbReference type="Proteomes" id="UP000248918"/>
    </source>
</evidence>
<dbReference type="OrthoDB" id="8915060at2"/>
<proteinExistence type="predicted"/>
<comment type="caution">
    <text evidence="2">The sequence shown here is derived from an EMBL/GenBank/DDBJ whole genome shotgun (WGS) entry which is preliminary data.</text>
</comment>
<name>A0A329C0U6_9BURK</name>
<keyword evidence="1" id="KW-0812">Transmembrane</keyword>
<evidence type="ECO:0000256" key="1">
    <source>
        <dbReference type="SAM" id="Phobius"/>
    </source>
</evidence>
<protein>
    <submittedName>
        <fullName evidence="2">Uncharacterized protein</fullName>
    </submittedName>
</protein>
<dbReference type="RefSeq" id="WP_111932812.1">
    <property type="nucleotide sequence ID" value="NZ_CADFFP010000015.1"/>
</dbReference>
<accession>A0A329C0U6</accession>
<gene>
    <name evidence="2" type="ORF">BX591_11217</name>
</gene>
<sequence length="111" mass="12673">MSKNMSDDTSIKAYWGQLVQKRYWREVVIGMPPKDPWPPTGDMLIHQFDRMTPVQIAKEPASLGMVVACNATYMEVADGRYMRRGFGGMMYTLMEIPAYFALVSLNWNVGD</sequence>